<name>A0A6A6WJM5_9PEZI</name>
<dbReference type="OrthoDB" id="3486565at2759"/>
<sequence length="668" mass="75986">MALCNVCTTAIERWLVSRAITMYTDEYPNSTEPIHWWHQPTWDALEMAAKTCHLCSFISSEAAIHVEENRYGYVTSIAKDVRDEDSRKLRWQLFNGNRLEIFCKERMMKLKMHLALDDDSYARAPETLQKVFNVRLVSSAVDDERNVSITKQWIDTCRTRHTKCNSWTDRDSSTRHLPTRVIDVNSEGDKEVRLHITDESDKSHYIALSYCWGKPVNPFLTTAETIERHRAGIKVSSMPKTYQDAIHLTRKLGIRYIWIDALCIVQHDRADWAREAATMHRVYSRAILTLAGHSASDTSSGLIVSRPPRDRARIPIPWPFTTGPYVVSPPFKLFMVPAYPDFKPTLQSSPLSARGWTFQERALSARFLHLTPSLAHFECREAYTSEALMRMEPNVPFGFAHLNIAYPDRTKVLMHDSWAETIEAFSKRSLTVDGDRLPALAGVARVFADNGMLGGYLAGIWGDEFLRGLLWQVQRRNGGAKHRRASEYRAPSWSWASIEGPVENSTLQRAFEGTRMLEELGYDRRHVQQLLQLTASVTMDDADIFGIVEKAHISARGALLKAVCKLRREEEMKGMRSIDSPEAGDPIGAAWMDVEDETNDTVDAWICPVLTCKQTRQHPLLQAEVLILTEVAPDCNHGFSGRVFERIGKGRVAGFWVEGSKPEEFTII</sequence>
<accession>A0A6A6WJM5</accession>
<evidence type="ECO:0000259" key="1">
    <source>
        <dbReference type="Pfam" id="PF06985"/>
    </source>
</evidence>
<dbReference type="InterPro" id="IPR010730">
    <property type="entry name" value="HET"/>
</dbReference>
<evidence type="ECO:0000313" key="2">
    <source>
        <dbReference type="EMBL" id="KAF2762494.1"/>
    </source>
</evidence>
<dbReference type="Pfam" id="PF06985">
    <property type="entry name" value="HET"/>
    <property type="match status" value="1"/>
</dbReference>
<organism evidence="2 3">
    <name type="scientific">Pseudovirgaria hyperparasitica</name>
    <dbReference type="NCBI Taxonomy" id="470096"/>
    <lineage>
        <taxon>Eukaryota</taxon>
        <taxon>Fungi</taxon>
        <taxon>Dikarya</taxon>
        <taxon>Ascomycota</taxon>
        <taxon>Pezizomycotina</taxon>
        <taxon>Dothideomycetes</taxon>
        <taxon>Dothideomycetes incertae sedis</taxon>
        <taxon>Acrospermales</taxon>
        <taxon>Acrospermaceae</taxon>
        <taxon>Pseudovirgaria</taxon>
    </lineage>
</organism>
<dbReference type="EMBL" id="ML996565">
    <property type="protein sequence ID" value="KAF2762494.1"/>
    <property type="molecule type" value="Genomic_DNA"/>
</dbReference>
<dbReference type="AlphaFoldDB" id="A0A6A6WJM5"/>
<reference evidence="2" key="1">
    <citation type="journal article" date="2020" name="Stud. Mycol.">
        <title>101 Dothideomycetes genomes: a test case for predicting lifestyles and emergence of pathogens.</title>
        <authorList>
            <person name="Haridas S."/>
            <person name="Albert R."/>
            <person name="Binder M."/>
            <person name="Bloem J."/>
            <person name="Labutti K."/>
            <person name="Salamov A."/>
            <person name="Andreopoulos B."/>
            <person name="Baker S."/>
            <person name="Barry K."/>
            <person name="Bills G."/>
            <person name="Bluhm B."/>
            <person name="Cannon C."/>
            <person name="Castanera R."/>
            <person name="Culley D."/>
            <person name="Daum C."/>
            <person name="Ezra D."/>
            <person name="Gonzalez J."/>
            <person name="Henrissat B."/>
            <person name="Kuo A."/>
            <person name="Liang C."/>
            <person name="Lipzen A."/>
            <person name="Lutzoni F."/>
            <person name="Magnuson J."/>
            <person name="Mondo S."/>
            <person name="Nolan M."/>
            <person name="Ohm R."/>
            <person name="Pangilinan J."/>
            <person name="Park H.-J."/>
            <person name="Ramirez L."/>
            <person name="Alfaro M."/>
            <person name="Sun H."/>
            <person name="Tritt A."/>
            <person name="Yoshinaga Y."/>
            <person name="Zwiers L.-H."/>
            <person name="Turgeon B."/>
            <person name="Goodwin S."/>
            <person name="Spatafora J."/>
            <person name="Crous P."/>
            <person name="Grigoriev I."/>
        </authorList>
    </citation>
    <scope>NUCLEOTIDE SEQUENCE</scope>
    <source>
        <strain evidence="2">CBS 121739</strain>
    </source>
</reference>
<dbReference type="PANTHER" id="PTHR33112:SF16">
    <property type="entry name" value="HETEROKARYON INCOMPATIBILITY DOMAIN-CONTAINING PROTEIN"/>
    <property type="match status" value="1"/>
</dbReference>
<dbReference type="GeneID" id="54489691"/>
<protein>
    <submittedName>
        <fullName evidence="2">HET-domain-containing protein</fullName>
    </submittedName>
</protein>
<gene>
    <name evidence="2" type="ORF">EJ05DRAFT_515842</name>
</gene>
<dbReference type="Proteomes" id="UP000799437">
    <property type="component" value="Unassembled WGS sequence"/>
</dbReference>
<proteinExistence type="predicted"/>
<keyword evidence="3" id="KW-1185">Reference proteome</keyword>
<dbReference type="PANTHER" id="PTHR33112">
    <property type="entry name" value="DOMAIN PROTEIN, PUTATIVE-RELATED"/>
    <property type="match status" value="1"/>
</dbReference>
<feature type="domain" description="Heterokaryon incompatibility" evidence="1">
    <location>
        <begin position="205"/>
        <end position="360"/>
    </location>
</feature>
<dbReference type="RefSeq" id="XP_033604945.1">
    <property type="nucleotide sequence ID" value="XM_033748637.1"/>
</dbReference>
<evidence type="ECO:0000313" key="3">
    <source>
        <dbReference type="Proteomes" id="UP000799437"/>
    </source>
</evidence>